<keyword evidence="5" id="KW-1185">Reference proteome</keyword>
<feature type="domain" description="Rab-GAP TBC" evidence="3">
    <location>
        <begin position="444"/>
        <end position="672"/>
    </location>
</feature>
<feature type="region of interest" description="Disordered" evidence="2">
    <location>
        <begin position="740"/>
        <end position="836"/>
    </location>
</feature>
<dbReference type="EMBL" id="JBFXLQ010000003">
    <property type="protein sequence ID" value="KAL2871361.1"/>
    <property type="molecule type" value="Genomic_DNA"/>
</dbReference>
<evidence type="ECO:0000259" key="3">
    <source>
        <dbReference type="PROSITE" id="PS50086"/>
    </source>
</evidence>
<evidence type="ECO:0000256" key="1">
    <source>
        <dbReference type="ARBA" id="ARBA00022468"/>
    </source>
</evidence>
<dbReference type="Pfam" id="PF00566">
    <property type="entry name" value="RabGAP-TBC"/>
    <property type="match status" value="1"/>
</dbReference>
<dbReference type="SUPFAM" id="SSF47923">
    <property type="entry name" value="Ypt/Rab-GAP domain of gyp1p"/>
    <property type="match status" value="2"/>
</dbReference>
<feature type="compositionally biased region" description="Low complexity" evidence="2">
    <location>
        <begin position="757"/>
        <end position="796"/>
    </location>
</feature>
<dbReference type="PANTHER" id="PTHR22957:SF502">
    <property type="entry name" value="SMALL G PROTEIN SIGNALING MODULATOR 2-RELATED"/>
    <property type="match status" value="1"/>
</dbReference>
<evidence type="ECO:0000313" key="4">
    <source>
        <dbReference type="EMBL" id="KAL2871361.1"/>
    </source>
</evidence>
<dbReference type="Gene3D" id="1.10.8.270">
    <property type="entry name" value="putative rabgap domain of human tbc1 domain family member 14 like domains"/>
    <property type="match status" value="1"/>
</dbReference>
<keyword evidence="1" id="KW-0343">GTPase activation</keyword>
<dbReference type="Proteomes" id="UP001610432">
    <property type="component" value="Unassembled WGS sequence"/>
</dbReference>
<reference evidence="4 5" key="1">
    <citation type="submission" date="2024-07" db="EMBL/GenBank/DDBJ databases">
        <title>Section-level genome sequencing and comparative genomics of Aspergillus sections Usti and Cavernicolus.</title>
        <authorList>
            <consortium name="Lawrence Berkeley National Laboratory"/>
            <person name="Nybo J.L."/>
            <person name="Vesth T.C."/>
            <person name="Theobald S."/>
            <person name="Frisvad J.C."/>
            <person name="Larsen T.O."/>
            <person name="Kjaerboelling I."/>
            <person name="Rothschild-Mancinelli K."/>
            <person name="Lyhne E.K."/>
            <person name="Kogle M.E."/>
            <person name="Barry K."/>
            <person name="Clum A."/>
            <person name="Na H."/>
            <person name="Ledsgaard L."/>
            <person name="Lin J."/>
            <person name="Lipzen A."/>
            <person name="Kuo A."/>
            <person name="Riley R."/>
            <person name="Mondo S."/>
            <person name="Labutti K."/>
            <person name="Haridas S."/>
            <person name="Pangalinan J."/>
            <person name="Salamov A.A."/>
            <person name="Simmons B.A."/>
            <person name="Magnuson J.K."/>
            <person name="Chen J."/>
            <person name="Drula E."/>
            <person name="Henrissat B."/>
            <person name="Wiebenga A."/>
            <person name="Lubbers R.J."/>
            <person name="Gomes A.C."/>
            <person name="Macurrencykelacurrency M.R."/>
            <person name="Stajich J."/>
            <person name="Grigoriev I.V."/>
            <person name="Mortensen U.H."/>
            <person name="De Vries R.P."/>
            <person name="Baker S.E."/>
            <person name="Andersen M.R."/>
        </authorList>
    </citation>
    <scope>NUCLEOTIDE SEQUENCE [LARGE SCALE GENOMIC DNA]</scope>
    <source>
        <strain evidence="4 5">CBS 449.75</strain>
    </source>
</reference>
<evidence type="ECO:0000313" key="5">
    <source>
        <dbReference type="Proteomes" id="UP001610432"/>
    </source>
</evidence>
<feature type="compositionally biased region" description="Polar residues" evidence="2">
    <location>
        <begin position="827"/>
        <end position="836"/>
    </location>
</feature>
<comment type="caution">
    <text evidence="4">The sequence shown here is derived from an EMBL/GenBank/DDBJ whole genome shotgun (WGS) entry which is preliminary data.</text>
</comment>
<dbReference type="GeneID" id="98140000"/>
<dbReference type="PROSITE" id="PS50086">
    <property type="entry name" value="TBC_RABGAP"/>
    <property type="match status" value="1"/>
</dbReference>
<gene>
    <name evidence="4" type="ORF">BJX67DRAFT_159963</name>
</gene>
<dbReference type="Gene3D" id="1.10.472.80">
    <property type="entry name" value="Ypt/Rab-GAP domain of gyp1p, domain 3"/>
    <property type="match status" value="1"/>
</dbReference>
<sequence>MAGSSNVQFTPPPSPPSPTASFFDVSDEEEDEYNTIAHAAAKRGVRLLFSKSKVYVHPTPSAKDNIPGFIALVQQKPLPSSRNNTPSISPKNADLSSYLLAWVPESALGDAYSTYVKVDLADDDSPPRQKYLVPPLPETTTYRDPIGLYAFAVPLSQIYSLLVRPPSLGWWFGSLVINTRAGDSFPALFFHDSECESTILQKKKRARETFDPFGEDGNVFWGGDEVLRWLRRYAEVQRSNVDSTVYLINPSEEDQLSFGKAHITDTSAAKSKEPSGPSAQKSGPAPHDAGMDPFMKAIKETRWKVLEQLSKITTFTRRTANEIADNPRVPPQVRRLLKTPEIQTLQEEFDSARIYLARWAMSISEQSERERNQRIWTAKDVLEMENSSVGDFEILDLETGKISIHERRKPVTRKEWEGFFDPHTGRLQVTVEEVKERIFHGGLDPNDGVRKEAWLYLLEVYPWDSNQDERQALMNSRRDEYIRLKGAWWERMVEGDSTAEQQEWWKEQRNRIEKDVHRTDRMIPLFAGEDIPHPDPDSPFADTGTNVHLEQMKDMLLTYNEYNPDLGYVQGMSDLLAPTYAVMQDDAVAFWAFVGFMKRMERNFLRDQSGMRQQLLTLDHLVQLMDPKLYLHLQSADSTNFFFFFRMLLVWYKREFEWVDVLRLWEALWSDYLTSNFHLFIALAILEKHRDVIMDHLKQFDEVLKYINELSNTMDLIPILARAESLFHRFERSVQAIDKKNNFPAPPLSAQQRKPTTRSQTQPSSSHPNSTSNISTNSNAKSPDRSSGPSPSRGISTALPSTPGDNQPDPKVISPELRALLRKDDFWNQNSDGPST</sequence>
<dbReference type="PANTHER" id="PTHR22957">
    <property type="entry name" value="TBC1 DOMAIN FAMILY MEMBER GTPASE-ACTIVATING PROTEIN"/>
    <property type="match status" value="1"/>
</dbReference>
<dbReference type="InterPro" id="IPR035969">
    <property type="entry name" value="Rab-GAP_TBC_sf"/>
</dbReference>
<proteinExistence type="predicted"/>
<organism evidence="4 5">
    <name type="scientific">Aspergillus lucknowensis</name>
    <dbReference type="NCBI Taxonomy" id="176173"/>
    <lineage>
        <taxon>Eukaryota</taxon>
        <taxon>Fungi</taxon>
        <taxon>Dikarya</taxon>
        <taxon>Ascomycota</taxon>
        <taxon>Pezizomycotina</taxon>
        <taxon>Eurotiomycetes</taxon>
        <taxon>Eurotiomycetidae</taxon>
        <taxon>Eurotiales</taxon>
        <taxon>Aspergillaceae</taxon>
        <taxon>Aspergillus</taxon>
        <taxon>Aspergillus subgen. Nidulantes</taxon>
    </lineage>
</organism>
<dbReference type="SMART" id="SM00164">
    <property type="entry name" value="TBC"/>
    <property type="match status" value="1"/>
</dbReference>
<feature type="region of interest" description="Disordered" evidence="2">
    <location>
        <begin position="264"/>
        <end position="292"/>
    </location>
</feature>
<dbReference type="InterPro" id="IPR000195">
    <property type="entry name" value="Rab-GAP-TBC_dom"/>
</dbReference>
<evidence type="ECO:0000256" key="2">
    <source>
        <dbReference type="SAM" id="MobiDB-lite"/>
    </source>
</evidence>
<dbReference type="RefSeq" id="XP_070890340.1">
    <property type="nucleotide sequence ID" value="XM_071024928.1"/>
</dbReference>
<protein>
    <submittedName>
        <fullName evidence="4">Rab-GTPase-TBC domain-containing protein</fullName>
    </submittedName>
</protein>
<accession>A0ABR4M457</accession>
<name>A0ABR4M457_9EURO</name>
<feature type="region of interest" description="Disordered" evidence="2">
    <location>
        <begin position="1"/>
        <end position="27"/>
    </location>
</feature>